<evidence type="ECO:0000313" key="3">
    <source>
        <dbReference type="Proteomes" id="UP000182725"/>
    </source>
</evidence>
<evidence type="ECO:0000313" key="2">
    <source>
        <dbReference type="EMBL" id="SEE71073.1"/>
    </source>
</evidence>
<dbReference type="SUPFAM" id="SSF50249">
    <property type="entry name" value="Nucleic acid-binding proteins"/>
    <property type="match status" value="1"/>
</dbReference>
<dbReference type="EMBL" id="FNTV01000001">
    <property type="protein sequence ID" value="SEE71073.1"/>
    <property type="molecule type" value="Genomic_DNA"/>
</dbReference>
<feature type="coiled-coil region" evidence="1">
    <location>
        <begin position="377"/>
        <end position="463"/>
    </location>
</feature>
<accession>A0A1H5L274</accession>
<sequence length="604" mass="66076">MPAQKNRNRFHPPEEAVQSVPVVAEVHHLGGSALARHLVDPHRSHTAVIVSYKLGDSVRIDAGAVAAQVGPETEVFEIANGFETRQLERGLPDELHIYGTGARVYPHGLQWAAKTPRPHLIHRASELAALYRDLENEVLAAVPVEPPQSLVTAQLPIITEAVVQGFAGTDRAMVTIAAGGENALIRGEDLLPGIPLDWLISKGQKLSGLLDPSTNVLDIKALLLPRASPVTVYKHGDVALARVKFVCPTHATVYLWPNSDFRIGVERISSNDLDSAEDLLTEGEVVRVRVLYEHGAVRLSMLDVDDDEQAAPAPPLLRGGPPWLESRRPYASLFTSGMPVVQGTLSVPEANRESGPSGVEHEKTEVVATSAERRTALQSTQMQLETARRTIAELMSAAKKQGATDQVARALQDQLEDERQAAADLARERNTAIHQIDALKGELAKAKASLVQLRQKRRSASSRTESAPETLFLDPAEQFNFDLVNAWAQVVPAADKSAHPLREYSCSPQFLASWEQLTEQQRGKTLRAVLDLVADRKGPLRKREPHLLRVNEGAHAGVTLRGEDVCWRLYVEQGTAAALRLHYWKLGSGGLELHEVVPHDVVKP</sequence>
<dbReference type="AlphaFoldDB" id="A0A1H5L274"/>
<proteinExistence type="predicted"/>
<reference evidence="2 3" key="1">
    <citation type="submission" date="2016-10" db="EMBL/GenBank/DDBJ databases">
        <authorList>
            <person name="de Groot N.N."/>
        </authorList>
    </citation>
    <scope>NUCLEOTIDE SEQUENCE [LARGE SCALE GENOMIC DNA]</scope>
    <source>
        <strain evidence="2 3">DSM 22274</strain>
    </source>
</reference>
<gene>
    <name evidence="2" type="ORF">SAMN04489740_2268</name>
</gene>
<dbReference type="RefSeq" id="WP_074711687.1">
    <property type="nucleotide sequence ID" value="NZ_FNTV01000001.1"/>
</dbReference>
<protein>
    <recommendedName>
        <fullName evidence="4">S1 motif domain-containing protein</fullName>
    </recommendedName>
</protein>
<name>A0A1H5L274_9MICC</name>
<evidence type="ECO:0000256" key="1">
    <source>
        <dbReference type="SAM" id="Coils"/>
    </source>
</evidence>
<organism evidence="2 3">
    <name type="scientific">Arthrobacter alpinus</name>
    <dbReference type="NCBI Taxonomy" id="656366"/>
    <lineage>
        <taxon>Bacteria</taxon>
        <taxon>Bacillati</taxon>
        <taxon>Actinomycetota</taxon>
        <taxon>Actinomycetes</taxon>
        <taxon>Micrococcales</taxon>
        <taxon>Micrococcaceae</taxon>
        <taxon>Arthrobacter</taxon>
    </lineage>
</organism>
<keyword evidence="1" id="KW-0175">Coiled coil</keyword>
<dbReference type="Proteomes" id="UP000182725">
    <property type="component" value="Unassembled WGS sequence"/>
</dbReference>
<evidence type="ECO:0008006" key="4">
    <source>
        <dbReference type="Google" id="ProtNLM"/>
    </source>
</evidence>
<dbReference type="InterPro" id="IPR012340">
    <property type="entry name" value="NA-bd_OB-fold"/>
</dbReference>